<keyword evidence="2 9" id="KW-0812">Transmembrane</keyword>
<feature type="transmembrane region" description="Helical" evidence="9">
    <location>
        <begin position="125"/>
        <end position="149"/>
    </location>
</feature>
<dbReference type="GO" id="GO:0007186">
    <property type="term" value="P:G protein-coupled receptor signaling pathway"/>
    <property type="evidence" value="ECO:0000318"/>
    <property type="project" value="GO_Central"/>
</dbReference>
<evidence type="ECO:0000259" key="10">
    <source>
        <dbReference type="PROSITE" id="PS50262"/>
    </source>
</evidence>
<evidence type="ECO:0000256" key="7">
    <source>
        <dbReference type="ARBA" id="ARBA00023224"/>
    </source>
</evidence>
<dbReference type="GO" id="GO:0005886">
    <property type="term" value="C:plasma membrane"/>
    <property type="evidence" value="ECO:0000318"/>
    <property type="project" value="GO_Central"/>
</dbReference>
<evidence type="ECO:0000256" key="2">
    <source>
        <dbReference type="ARBA" id="ARBA00022692"/>
    </source>
</evidence>
<dbReference type="Gene3D" id="1.20.1070.10">
    <property type="entry name" value="Rhodopsin 7-helix transmembrane proteins"/>
    <property type="match status" value="1"/>
</dbReference>
<keyword evidence="7" id="KW-0807">Transducer</keyword>
<evidence type="ECO:0000256" key="3">
    <source>
        <dbReference type="ARBA" id="ARBA00022989"/>
    </source>
</evidence>
<feature type="transmembrane region" description="Helical" evidence="9">
    <location>
        <begin position="12"/>
        <end position="32"/>
    </location>
</feature>
<dbReference type="InterPro" id="IPR050125">
    <property type="entry name" value="GPCR_opsins"/>
</dbReference>
<keyword evidence="5 9" id="KW-0472">Membrane</keyword>
<dbReference type="PANTHER" id="PTHR24240">
    <property type="entry name" value="OPSIN"/>
    <property type="match status" value="1"/>
</dbReference>
<name>A0A9J7L3T5_BRAFL</name>
<dbReference type="InterPro" id="IPR017452">
    <property type="entry name" value="GPCR_Rhodpsn_7TM"/>
</dbReference>
<dbReference type="GeneID" id="118415307"/>
<dbReference type="Pfam" id="PF00001">
    <property type="entry name" value="7tm_1"/>
    <property type="match status" value="1"/>
</dbReference>
<feature type="region of interest" description="Disordered" evidence="8">
    <location>
        <begin position="213"/>
        <end position="233"/>
    </location>
</feature>
<feature type="transmembrane region" description="Helical" evidence="9">
    <location>
        <begin position="87"/>
        <end position="105"/>
    </location>
</feature>
<dbReference type="OrthoDB" id="10026919at2759"/>
<evidence type="ECO:0000256" key="4">
    <source>
        <dbReference type="ARBA" id="ARBA00023040"/>
    </source>
</evidence>
<dbReference type="RefSeq" id="XP_035675706.1">
    <property type="nucleotide sequence ID" value="XM_035819813.1"/>
</dbReference>
<evidence type="ECO:0000313" key="11">
    <source>
        <dbReference type="Proteomes" id="UP000001554"/>
    </source>
</evidence>
<proteinExistence type="predicted"/>
<dbReference type="SMART" id="SM01381">
    <property type="entry name" value="7TM_GPCR_Srsx"/>
    <property type="match status" value="1"/>
</dbReference>
<feature type="transmembrane region" description="Helical" evidence="9">
    <location>
        <begin position="53"/>
        <end position="75"/>
    </location>
</feature>
<dbReference type="KEGG" id="bfo:118415307"/>
<keyword evidence="6" id="KW-0675">Receptor</keyword>
<accession>A0A9J7L3T5</accession>
<feature type="compositionally biased region" description="Polar residues" evidence="8">
    <location>
        <begin position="221"/>
        <end position="233"/>
    </location>
</feature>
<dbReference type="InterPro" id="IPR000276">
    <property type="entry name" value="GPCR_Rhodpsn"/>
</dbReference>
<feature type="transmembrane region" description="Helical" evidence="9">
    <location>
        <begin position="342"/>
        <end position="368"/>
    </location>
</feature>
<gene>
    <name evidence="12 13" type="primary">LOC118415307</name>
</gene>
<dbReference type="GO" id="GO:0071482">
    <property type="term" value="P:cellular response to light stimulus"/>
    <property type="evidence" value="ECO:0000318"/>
    <property type="project" value="GO_Central"/>
</dbReference>
<organism evidence="11 13">
    <name type="scientific">Branchiostoma floridae</name>
    <name type="common">Florida lancelet</name>
    <name type="synonym">Amphioxus</name>
    <dbReference type="NCBI Taxonomy" id="7739"/>
    <lineage>
        <taxon>Eukaryota</taxon>
        <taxon>Metazoa</taxon>
        <taxon>Chordata</taxon>
        <taxon>Cephalochordata</taxon>
        <taxon>Leptocardii</taxon>
        <taxon>Amphioxiformes</taxon>
        <taxon>Branchiostomatidae</taxon>
        <taxon>Branchiostoma</taxon>
    </lineage>
</organism>
<feature type="transmembrane region" description="Helical" evidence="9">
    <location>
        <begin position="169"/>
        <end position="194"/>
    </location>
</feature>
<dbReference type="CDD" id="cd00637">
    <property type="entry name" value="7tm_classA_rhodopsin-like"/>
    <property type="match status" value="1"/>
</dbReference>
<dbReference type="GO" id="GO:0008020">
    <property type="term" value="F:G protein-coupled photoreceptor activity"/>
    <property type="evidence" value="ECO:0000318"/>
    <property type="project" value="GO_Central"/>
</dbReference>
<feature type="compositionally biased region" description="Basic and acidic residues" evidence="8">
    <location>
        <begin position="259"/>
        <end position="275"/>
    </location>
</feature>
<feature type="region of interest" description="Disordered" evidence="8">
    <location>
        <begin position="259"/>
        <end position="297"/>
    </location>
</feature>
<reference evidence="12 13" key="2">
    <citation type="submission" date="2025-04" db="UniProtKB">
        <authorList>
            <consortium name="RefSeq"/>
        </authorList>
    </citation>
    <scope>IDENTIFICATION</scope>
    <source>
        <strain evidence="12 13">S238N-H82</strain>
        <tissue evidence="12 13">Testes</tissue>
    </source>
</reference>
<evidence type="ECO:0000313" key="12">
    <source>
        <dbReference type="RefSeq" id="XP_035675706.1"/>
    </source>
</evidence>
<dbReference type="GO" id="GO:0007602">
    <property type="term" value="P:phototransduction"/>
    <property type="evidence" value="ECO:0000318"/>
    <property type="project" value="GO_Central"/>
</dbReference>
<feature type="domain" description="G-protein coupled receptors family 1 profile" evidence="10">
    <location>
        <begin position="24"/>
        <end position="369"/>
    </location>
</feature>
<evidence type="ECO:0000256" key="9">
    <source>
        <dbReference type="SAM" id="Phobius"/>
    </source>
</evidence>
<keyword evidence="4" id="KW-0297">G-protein coupled receptor</keyword>
<dbReference type="PRINTS" id="PR00237">
    <property type="entry name" value="GPCRRHODOPSN"/>
</dbReference>
<evidence type="ECO:0000256" key="6">
    <source>
        <dbReference type="ARBA" id="ARBA00023170"/>
    </source>
</evidence>
<evidence type="ECO:0000256" key="8">
    <source>
        <dbReference type="SAM" id="MobiDB-lite"/>
    </source>
</evidence>
<dbReference type="PROSITE" id="PS50262">
    <property type="entry name" value="G_PROTEIN_RECEP_F1_2"/>
    <property type="match status" value="1"/>
</dbReference>
<comment type="subcellular location">
    <subcellularLocation>
        <location evidence="1">Membrane</location>
        <topology evidence="1">Multi-pass membrane protein</topology>
    </subcellularLocation>
</comment>
<evidence type="ECO:0000256" key="1">
    <source>
        <dbReference type="ARBA" id="ARBA00004141"/>
    </source>
</evidence>
<dbReference type="SUPFAM" id="SSF81321">
    <property type="entry name" value="Family A G protein-coupled receptor-like"/>
    <property type="match status" value="1"/>
</dbReference>
<evidence type="ECO:0000313" key="13">
    <source>
        <dbReference type="RefSeq" id="XP_035675714.1"/>
    </source>
</evidence>
<keyword evidence="11" id="KW-1185">Reference proteome</keyword>
<evidence type="ECO:0000256" key="5">
    <source>
        <dbReference type="ARBA" id="ARBA00023136"/>
    </source>
</evidence>
<feature type="transmembrane region" description="Helical" evidence="9">
    <location>
        <begin position="314"/>
        <end position="336"/>
    </location>
</feature>
<dbReference type="Proteomes" id="UP000001554">
    <property type="component" value="Chromosome 1"/>
</dbReference>
<protein>
    <submittedName>
        <fullName evidence="12 13">Rhodopsin, GQ-coupled-like</fullName>
    </submittedName>
</protein>
<dbReference type="AlphaFoldDB" id="A0A9J7L3T5"/>
<dbReference type="OMA" id="GGLWFFA"/>
<sequence>MSATTTSLAVGSILSLVALAALVGNVLLLVVFGRSRRLHASSPTTCFIANMAVVHILAVLLCQVPTIVAALSGVWVMGQAMCMVQTFFRTLSLLLQAHTLSVLAFERYLRICRPLKHEEVFSGTVVLIILTGLWFCDTIIALNPFYGWGKIMYDPEGYTCDLDWVKSESLLIFTTLVVLVVPLAASTACYIAILRKVLFPQVLRLRKRVSPVSTADDESPSLEQQKVNNNQETYAEKLRRQEYRLQRLLQTHEMGSKPVAEKLPSELKEKGREGQSESDSEFEDLPPPRTEMEHSRREAELRAWKMRHRPKEVALAKTTLLLGVAFLICWVPYFIVTYVESYALVNTAVGTLIALVLVHLSTAVNPYTCVLHSHKYRRHCKRTLSCRRAL</sequence>
<keyword evidence="3 9" id="KW-1133">Transmembrane helix</keyword>
<reference evidence="11" key="1">
    <citation type="journal article" date="2020" name="Nat. Ecol. Evol.">
        <title>Deeply conserved synteny resolves early events in vertebrate evolution.</title>
        <authorList>
            <person name="Simakov O."/>
            <person name="Marletaz F."/>
            <person name="Yue J.X."/>
            <person name="O'Connell B."/>
            <person name="Jenkins J."/>
            <person name="Brandt A."/>
            <person name="Calef R."/>
            <person name="Tung C.H."/>
            <person name="Huang T.K."/>
            <person name="Schmutz J."/>
            <person name="Satoh N."/>
            <person name="Yu J.K."/>
            <person name="Putnam N.H."/>
            <person name="Green R.E."/>
            <person name="Rokhsar D.S."/>
        </authorList>
    </citation>
    <scope>NUCLEOTIDE SEQUENCE [LARGE SCALE GENOMIC DNA]</scope>
    <source>
        <strain evidence="11">S238N-H82</strain>
    </source>
</reference>
<dbReference type="RefSeq" id="XP_035675714.1">
    <property type="nucleotide sequence ID" value="XM_035819821.1"/>
</dbReference>